<dbReference type="InterPro" id="IPR023753">
    <property type="entry name" value="FAD/NAD-binding_dom"/>
</dbReference>
<dbReference type="Proteomes" id="UP000069135">
    <property type="component" value="Chromosome"/>
</dbReference>
<dbReference type="PRINTS" id="PR00469">
    <property type="entry name" value="PNDRDTASEII"/>
</dbReference>
<keyword evidence="4" id="KW-1015">Disulfide bond</keyword>
<name>A0A0S1SBN6_9BACT</name>
<proteinExistence type="predicted"/>
<evidence type="ECO:0000256" key="3">
    <source>
        <dbReference type="ARBA" id="ARBA00023002"/>
    </source>
</evidence>
<dbReference type="SUPFAM" id="SSF51905">
    <property type="entry name" value="FAD/NAD(P)-binding domain"/>
    <property type="match status" value="1"/>
</dbReference>
<dbReference type="Pfam" id="PF07992">
    <property type="entry name" value="Pyr_redox_2"/>
    <property type="match status" value="1"/>
</dbReference>
<dbReference type="InterPro" id="IPR008255">
    <property type="entry name" value="Pyr_nucl-diS_OxRdtase_2_AS"/>
</dbReference>
<dbReference type="PATRIC" id="fig|1735161.3.peg.589"/>
<evidence type="ECO:0000256" key="5">
    <source>
        <dbReference type="ARBA" id="ARBA00023284"/>
    </source>
</evidence>
<dbReference type="PANTHER" id="PTHR48105">
    <property type="entry name" value="THIOREDOXIN REDUCTASE 1-RELATED-RELATED"/>
    <property type="match status" value="1"/>
</dbReference>
<dbReference type="STRING" id="1735162.PeribacterB2_0603"/>
<accession>A0A0S1SBN6</accession>
<reference evidence="7 8" key="2">
    <citation type="journal article" date="2016" name="PeerJ">
        <title>Analysis of five complete genome sequences for members of the class Peribacteria in the recently recognized Peregrinibacteria bacterial phylum.</title>
        <authorList>
            <person name="Anantharaman K."/>
            <person name="Brown C.T."/>
            <person name="Burstein D."/>
            <person name="Castelle C.J."/>
            <person name="Probst A.J."/>
            <person name="Thomas B.C."/>
            <person name="Williams K.H."/>
            <person name="Banfield J.F."/>
        </authorList>
    </citation>
    <scope>NUCLEOTIDE SEQUENCE [LARGE SCALE GENOMIC DNA]</scope>
    <source>
        <strain evidence="7">RIFOXYD1_FULL_PER-ii_59_16</strain>
    </source>
</reference>
<dbReference type="InterPro" id="IPR036188">
    <property type="entry name" value="FAD/NAD-bd_sf"/>
</dbReference>
<protein>
    <submittedName>
        <fullName evidence="7">Thioredoxin reductase (NADPH)</fullName>
    </submittedName>
</protein>
<dbReference type="Gene3D" id="3.50.50.60">
    <property type="entry name" value="FAD/NAD(P)-binding domain"/>
    <property type="match status" value="2"/>
</dbReference>
<gene>
    <name evidence="7" type="ORF">PeribacterD1_0604</name>
</gene>
<dbReference type="PROSITE" id="PS00573">
    <property type="entry name" value="PYRIDINE_REDOX_2"/>
    <property type="match status" value="1"/>
</dbReference>
<keyword evidence="2" id="KW-0274">FAD</keyword>
<organism evidence="7 8">
    <name type="scientific">Candidatus Peribacter riflensis</name>
    <dbReference type="NCBI Taxonomy" id="1735162"/>
    <lineage>
        <taxon>Bacteria</taxon>
        <taxon>Candidatus Peregrinibacteriota</taxon>
        <taxon>Candidatus Peribacteria</taxon>
        <taxon>Candidatus Peribacterales</taxon>
        <taxon>Candidatus Peribacteraceae</taxon>
        <taxon>Candidatus Peribacter</taxon>
    </lineage>
</organism>
<accession>A0A0S1ST51</accession>
<dbReference type="KEGG" id="prf:PeribacterA2_0604"/>
<feature type="domain" description="FAD/NAD(P)-binding" evidence="6">
    <location>
        <begin position="2"/>
        <end position="291"/>
    </location>
</feature>
<sequence length="304" mass="32412">MFDTAIIGLGAAGYTAAIYAARYKLTTLLVGEEEGGMGNTAAEVGNWPGDIEVTGPELMERMKKHAVSFSEVTLRQTRVAKVEKTKDGFRLTFTDGKAEEAKTVIFATGSNKRHLNVKGEKEFAGKGVSYCATCDAFFFKGKTVAVVGGGDAAVEGAAIVAQVTKKLYVIHRRKEFKAEPYWVEKLKEKTNVTFVLERQVREITGDAKVTALVLDQPFEGSDRLAVDGVFVEIGATPAVEMAQSLGCALDERGYLKVDAAQQTSVPGAFAAGDVSGASNHFAQFVTAAGEGAVAVSGVFSYLQR</sequence>
<evidence type="ECO:0000313" key="8">
    <source>
        <dbReference type="Proteomes" id="UP000069135"/>
    </source>
</evidence>
<keyword evidence="3" id="KW-0560">Oxidoreductase</keyword>
<evidence type="ECO:0000259" key="6">
    <source>
        <dbReference type="Pfam" id="PF07992"/>
    </source>
</evidence>
<dbReference type="GO" id="GO:0016668">
    <property type="term" value="F:oxidoreductase activity, acting on a sulfur group of donors, NAD(P) as acceptor"/>
    <property type="evidence" value="ECO:0007669"/>
    <property type="project" value="UniProtKB-ARBA"/>
</dbReference>
<evidence type="ECO:0000256" key="4">
    <source>
        <dbReference type="ARBA" id="ARBA00023157"/>
    </source>
</evidence>
<evidence type="ECO:0000256" key="2">
    <source>
        <dbReference type="ARBA" id="ARBA00022827"/>
    </source>
</evidence>
<evidence type="ECO:0000313" key="7">
    <source>
        <dbReference type="EMBL" id="ALM13285.1"/>
    </source>
</evidence>
<accession>A0A0S1SNW4</accession>
<evidence type="ECO:0000256" key="1">
    <source>
        <dbReference type="ARBA" id="ARBA00022630"/>
    </source>
</evidence>
<dbReference type="AlphaFoldDB" id="A0A0S1SBN6"/>
<accession>A0A0S1SL74</accession>
<accession>A0A0S1SUZ6</accession>
<dbReference type="PRINTS" id="PR00368">
    <property type="entry name" value="FADPNR"/>
</dbReference>
<keyword evidence="5" id="KW-0676">Redox-active center</keyword>
<reference evidence="8" key="1">
    <citation type="submission" date="2015-10" db="EMBL/GenBank/DDBJ databases">
        <title>Analysis of five complete genome sequences for members of the class Peribacteria in the recently recognized Peregrinibacteria bacterial phylum.</title>
        <authorList>
            <person name="Anantharaman K."/>
            <person name="Brown C.T."/>
            <person name="Burstein D."/>
            <person name="Castelle C.J."/>
            <person name="Probst A.J."/>
            <person name="Thomas B.C."/>
            <person name="Williams K.H."/>
            <person name="Banfield J.F."/>
        </authorList>
    </citation>
    <scope>NUCLEOTIDE SEQUENCE [LARGE SCALE GENOMIC DNA]</scope>
</reference>
<dbReference type="EMBL" id="CP013065">
    <property type="protein sequence ID" value="ALM13285.1"/>
    <property type="molecule type" value="Genomic_DNA"/>
</dbReference>
<dbReference type="InterPro" id="IPR050097">
    <property type="entry name" value="Ferredoxin-NADP_redctase_2"/>
</dbReference>
<keyword evidence="1" id="KW-0285">Flavoprotein</keyword>